<reference evidence="1" key="2">
    <citation type="journal article" date="2024" name="Plant">
        <title>Genomic evolution and insights into agronomic trait innovations of Sesamum species.</title>
        <authorList>
            <person name="Miao H."/>
            <person name="Wang L."/>
            <person name="Qu L."/>
            <person name="Liu H."/>
            <person name="Sun Y."/>
            <person name="Le M."/>
            <person name="Wang Q."/>
            <person name="Wei S."/>
            <person name="Zheng Y."/>
            <person name="Lin W."/>
            <person name="Duan Y."/>
            <person name="Cao H."/>
            <person name="Xiong S."/>
            <person name="Wang X."/>
            <person name="Wei L."/>
            <person name="Li C."/>
            <person name="Ma Q."/>
            <person name="Ju M."/>
            <person name="Zhao R."/>
            <person name="Li G."/>
            <person name="Mu C."/>
            <person name="Tian Q."/>
            <person name="Mei H."/>
            <person name="Zhang T."/>
            <person name="Gao T."/>
            <person name="Zhang H."/>
        </authorList>
    </citation>
    <scope>NUCLEOTIDE SEQUENCE</scope>
    <source>
        <strain evidence="1">G02</strain>
    </source>
</reference>
<protein>
    <submittedName>
        <fullName evidence="1">Methionine S-methyltransferase</fullName>
    </submittedName>
</protein>
<sequence>MTPSLQTLQSCGWEVLEAQAGVSILAKPSAYLGKTIKINKGASTHEIKLDDSNIREVLRSTGLCINSAAWTGIPGYCRFTIALEDGEFKRAIDCISTFKSLVG</sequence>
<name>A0AAW2U6L5_SESRA</name>
<gene>
    <name evidence="1" type="ORF">Sradi_1482600</name>
</gene>
<comment type="caution">
    <text evidence="1">The sequence shown here is derived from an EMBL/GenBank/DDBJ whole genome shotgun (WGS) entry which is preliminary data.</text>
</comment>
<dbReference type="EMBL" id="JACGWJ010000006">
    <property type="protein sequence ID" value="KAL0412809.1"/>
    <property type="molecule type" value="Genomic_DNA"/>
</dbReference>
<reference evidence="1" key="1">
    <citation type="submission" date="2020-06" db="EMBL/GenBank/DDBJ databases">
        <authorList>
            <person name="Li T."/>
            <person name="Hu X."/>
            <person name="Zhang T."/>
            <person name="Song X."/>
            <person name="Zhang H."/>
            <person name="Dai N."/>
            <person name="Sheng W."/>
            <person name="Hou X."/>
            <person name="Wei L."/>
        </authorList>
    </citation>
    <scope>NUCLEOTIDE SEQUENCE</scope>
    <source>
        <strain evidence="1">G02</strain>
        <tissue evidence="1">Leaf</tissue>
    </source>
</reference>
<dbReference type="PANTHER" id="PTHR47087">
    <property type="entry name" value="METHIONINE S-METHYLTRANSFERASE"/>
    <property type="match status" value="1"/>
</dbReference>
<proteinExistence type="predicted"/>
<evidence type="ECO:0000313" key="1">
    <source>
        <dbReference type="EMBL" id="KAL0412809.1"/>
    </source>
</evidence>
<dbReference type="PANTHER" id="PTHR47087:SF1">
    <property type="entry name" value="METHIONINE S-METHYLTRANSFERASE"/>
    <property type="match status" value="1"/>
</dbReference>
<organism evidence="1">
    <name type="scientific">Sesamum radiatum</name>
    <name type="common">Black benniseed</name>
    <dbReference type="NCBI Taxonomy" id="300843"/>
    <lineage>
        <taxon>Eukaryota</taxon>
        <taxon>Viridiplantae</taxon>
        <taxon>Streptophyta</taxon>
        <taxon>Embryophyta</taxon>
        <taxon>Tracheophyta</taxon>
        <taxon>Spermatophyta</taxon>
        <taxon>Magnoliopsida</taxon>
        <taxon>eudicotyledons</taxon>
        <taxon>Gunneridae</taxon>
        <taxon>Pentapetalae</taxon>
        <taxon>asterids</taxon>
        <taxon>lamiids</taxon>
        <taxon>Lamiales</taxon>
        <taxon>Pedaliaceae</taxon>
        <taxon>Sesamum</taxon>
    </lineage>
</organism>
<accession>A0AAW2U6L5</accession>
<dbReference type="AlphaFoldDB" id="A0AAW2U6L5"/>